<evidence type="ECO:0000313" key="5">
    <source>
        <dbReference type="EMBL" id="PAX60108.1"/>
    </source>
</evidence>
<dbReference type="CDD" id="cd11053">
    <property type="entry name" value="CYP110-like"/>
    <property type="match status" value="1"/>
</dbReference>
<comment type="similarity">
    <text evidence="2 4">Belongs to the cytochrome P450 family.</text>
</comment>
<dbReference type="InterPro" id="IPR036396">
    <property type="entry name" value="Cyt_P450_sf"/>
</dbReference>
<dbReference type="PRINTS" id="PR00385">
    <property type="entry name" value="P450"/>
</dbReference>
<dbReference type="InterPro" id="IPR050121">
    <property type="entry name" value="Cytochrome_P450_monoxygenase"/>
</dbReference>
<dbReference type="InterPro" id="IPR002401">
    <property type="entry name" value="Cyt_P450_E_grp-I"/>
</dbReference>
<evidence type="ECO:0000256" key="3">
    <source>
        <dbReference type="PIRSR" id="PIRSR602401-1"/>
    </source>
</evidence>
<evidence type="ECO:0000256" key="2">
    <source>
        <dbReference type="ARBA" id="ARBA00010617"/>
    </source>
</evidence>
<dbReference type="GO" id="GO:0004497">
    <property type="term" value="F:monooxygenase activity"/>
    <property type="evidence" value="ECO:0007669"/>
    <property type="project" value="UniProtKB-KW"/>
</dbReference>
<dbReference type="RefSeq" id="WP_095720376.1">
    <property type="nucleotide sequence ID" value="NZ_NTFS01000022.1"/>
</dbReference>
<dbReference type="EMBL" id="NTFS01000022">
    <property type="protein sequence ID" value="PAX60108.1"/>
    <property type="molecule type" value="Genomic_DNA"/>
</dbReference>
<feature type="binding site" description="axial binding residue" evidence="3">
    <location>
        <position position="418"/>
    </location>
    <ligand>
        <name>heme</name>
        <dbReference type="ChEBI" id="CHEBI:30413"/>
    </ligand>
    <ligandPart>
        <name>Fe</name>
        <dbReference type="ChEBI" id="CHEBI:18248"/>
    </ligandPart>
</feature>
<keyword evidence="4" id="KW-0503">Monooxygenase</keyword>
<proteinExistence type="inferred from homology"/>
<comment type="cofactor">
    <cofactor evidence="1 3">
        <name>heme</name>
        <dbReference type="ChEBI" id="CHEBI:30413"/>
    </cofactor>
</comment>
<name>A0A2A2TPN5_9CYAN</name>
<dbReference type="Pfam" id="PF00067">
    <property type="entry name" value="p450"/>
    <property type="match status" value="1"/>
</dbReference>
<keyword evidence="3 4" id="KW-0349">Heme</keyword>
<accession>A0A2A2TPN5</accession>
<evidence type="ECO:0000313" key="6">
    <source>
        <dbReference type="Proteomes" id="UP000218238"/>
    </source>
</evidence>
<evidence type="ECO:0000256" key="4">
    <source>
        <dbReference type="RuleBase" id="RU000461"/>
    </source>
</evidence>
<gene>
    <name evidence="5" type="ORF">CK510_03525</name>
</gene>
<reference evidence="5 6" key="1">
    <citation type="submission" date="2017-08" db="EMBL/GenBank/DDBJ databases">
        <title>Draft genome sequence of filamentous cyanobacterium Calothrix elsteri CCALA 953.</title>
        <authorList>
            <person name="Gagunashvili A.N."/>
            <person name="Elster J."/>
            <person name="Andresson O.S."/>
        </authorList>
    </citation>
    <scope>NUCLEOTIDE SEQUENCE [LARGE SCALE GENOMIC DNA]</scope>
    <source>
        <strain evidence="5 6">CCALA 953</strain>
    </source>
</reference>
<dbReference type="Proteomes" id="UP000218238">
    <property type="component" value="Unassembled WGS sequence"/>
</dbReference>
<evidence type="ECO:0000256" key="1">
    <source>
        <dbReference type="ARBA" id="ARBA00001971"/>
    </source>
</evidence>
<keyword evidence="3 4" id="KW-0479">Metal-binding</keyword>
<keyword evidence="3 4" id="KW-0408">Iron</keyword>
<comment type="caution">
    <text evidence="5">The sequence shown here is derived from an EMBL/GenBank/DDBJ whole genome shotgun (WGS) entry which is preliminary data.</text>
</comment>
<dbReference type="InterPro" id="IPR017972">
    <property type="entry name" value="Cyt_P450_CS"/>
</dbReference>
<dbReference type="OrthoDB" id="446280at2"/>
<dbReference type="GO" id="GO:0020037">
    <property type="term" value="F:heme binding"/>
    <property type="evidence" value="ECO:0007669"/>
    <property type="project" value="InterPro"/>
</dbReference>
<dbReference type="AlphaFoldDB" id="A0A2A2TPN5"/>
<dbReference type="PANTHER" id="PTHR24305:SF166">
    <property type="entry name" value="CYTOCHROME P450 12A4, MITOCHONDRIAL-RELATED"/>
    <property type="match status" value="1"/>
</dbReference>
<protein>
    <submittedName>
        <fullName evidence="5">Cytochrome P450</fullName>
    </submittedName>
</protein>
<dbReference type="SUPFAM" id="SSF48264">
    <property type="entry name" value="Cytochrome P450"/>
    <property type="match status" value="1"/>
</dbReference>
<dbReference type="PROSITE" id="PS00086">
    <property type="entry name" value="CYTOCHROME_P450"/>
    <property type="match status" value="1"/>
</dbReference>
<keyword evidence="6" id="KW-1185">Reference proteome</keyword>
<dbReference type="GO" id="GO:0016705">
    <property type="term" value="F:oxidoreductase activity, acting on paired donors, with incorporation or reduction of molecular oxygen"/>
    <property type="evidence" value="ECO:0007669"/>
    <property type="project" value="InterPro"/>
</dbReference>
<dbReference type="PANTHER" id="PTHR24305">
    <property type="entry name" value="CYTOCHROME P450"/>
    <property type="match status" value="1"/>
</dbReference>
<dbReference type="InterPro" id="IPR001128">
    <property type="entry name" value="Cyt_P450"/>
</dbReference>
<dbReference type="GO" id="GO:0005506">
    <property type="term" value="F:iron ion binding"/>
    <property type="evidence" value="ECO:0007669"/>
    <property type="project" value="InterPro"/>
</dbReference>
<dbReference type="PRINTS" id="PR00463">
    <property type="entry name" value="EP450I"/>
</dbReference>
<keyword evidence="4" id="KW-0560">Oxidoreductase</keyword>
<organism evidence="5 6">
    <name type="scientific">Brunnivagina elsteri CCALA 953</name>
    <dbReference type="NCBI Taxonomy" id="987040"/>
    <lineage>
        <taxon>Bacteria</taxon>
        <taxon>Bacillati</taxon>
        <taxon>Cyanobacteriota</taxon>
        <taxon>Cyanophyceae</taxon>
        <taxon>Nostocales</taxon>
        <taxon>Calotrichaceae</taxon>
        <taxon>Brunnivagina</taxon>
    </lineage>
</organism>
<dbReference type="Gene3D" id="1.10.630.10">
    <property type="entry name" value="Cytochrome P450"/>
    <property type="match status" value="1"/>
</dbReference>
<sequence>MIATTKKPKLTVPGPHSSPLFGNLIQMFKFVDDSISLSRQLFQNYGSVVSLLAEGGTNIYSPYPNCPGTVIAYGADIVREVTSQHDVFHKCPLIGILYGKQNDSPRTKPFNHILVGLFGVNGGEHRQHRQLLMPAFHRQRIESYRDEMVDIIQSELDGLQIGEIVNVVELMRRLTMRVASKTLFGEDVNQGGEELVRLLKKFGKRLGNPAIAILPFDIPGLPYHYLLDAMLELDGEMRDIIRRRTTSGVDGGDVLSMLIQAKDADSGLTLTEDELLGHVTAIFAAGHDTSTNAIAWVLFLLSQHPQVAADLLDELESVLHGEPPTVEQLQQLPLLERVVKESMRVLPSIPWNGRVASETTTLGGFEIPAGTEVFVSIYQTHHSAEIYSQPQQFNPQRWEEIEPTMYEYNPFSAGSRICIGAGFAMMEIKIVLAMLLMRYRLQLITEKPIDGKGMIVMSPRNGLPMLVYKQDRQFTQGVGGVRGNVREMVDLPQ</sequence>